<dbReference type="Proteomes" id="UP000186026">
    <property type="component" value="Unassembled WGS sequence"/>
</dbReference>
<dbReference type="OrthoDB" id="1362010at2"/>
<keyword evidence="1" id="KW-0472">Membrane</keyword>
<keyword evidence="1" id="KW-0812">Transmembrane</keyword>
<organism evidence="2 3">
    <name type="scientific">Belliella pelovolcani</name>
    <dbReference type="NCBI Taxonomy" id="529505"/>
    <lineage>
        <taxon>Bacteria</taxon>
        <taxon>Pseudomonadati</taxon>
        <taxon>Bacteroidota</taxon>
        <taxon>Cytophagia</taxon>
        <taxon>Cytophagales</taxon>
        <taxon>Cyclobacteriaceae</taxon>
        <taxon>Belliella</taxon>
    </lineage>
</organism>
<keyword evidence="3" id="KW-1185">Reference proteome</keyword>
<feature type="transmembrane region" description="Helical" evidence="1">
    <location>
        <begin position="7"/>
        <end position="30"/>
    </location>
</feature>
<evidence type="ECO:0000256" key="1">
    <source>
        <dbReference type="SAM" id="Phobius"/>
    </source>
</evidence>
<dbReference type="RefSeq" id="WP_139325493.1">
    <property type="nucleotide sequence ID" value="NZ_FTOP01000003.1"/>
</dbReference>
<name>A0A1N7L8B0_9BACT</name>
<evidence type="ECO:0000313" key="3">
    <source>
        <dbReference type="Proteomes" id="UP000186026"/>
    </source>
</evidence>
<reference evidence="3" key="1">
    <citation type="submission" date="2017-01" db="EMBL/GenBank/DDBJ databases">
        <authorList>
            <person name="Varghese N."/>
            <person name="Submissions S."/>
        </authorList>
    </citation>
    <scope>NUCLEOTIDE SEQUENCE [LARGE SCALE GENOMIC DNA]</scope>
    <source>
        <strain evidence="3">DSM 46698</strain>
    </source>
</reference>
<evidence type="ECO:0000313" key="2">
    <source>
        <dbReference type="EMBL" id="SIS70047.1"/>
    </source>
</evidence>
<accession>A0A1N7L8B0</accession>
<gene>
    <name evidence="2" type="ORF">SAMN05421761_103120</name>
</gene>
<keyword evidence="1" id="KW-1133">Transmembrane helix</keyword>
<protein>
    <submittedName>
        <fullName evidence="2">Uncharacterized protein</fullName>
    </submittedName>
</protein>
<dbReference type="STRING" id="529505.SAMN05421761_103120"/>
<dbReference type="AlphaFoldDB" id="A0A1N7L8B0"/>
<sequence length="66" mass="7421">MNKKLKYGLLILGIANVSIFGFIGFGLYAMEIEDYYGDLQEIFYSAKNGDLILNKTTCDFGRVEKG</sequence>
<dbReference type="EMBL" id="FTOP01000003">
    <property type="protein sequence ID" value="SIS70047.1"/>
    <property type="molecule type" value="Genomic_DNA"/>
</dbReference>
<proteinExistence type="predicted"/>